<dbReference type="OrthoDB" id="97643at2157"/>
<dbReference type="PANTHER" id="PTHR37459">
    <property type="match status" value="1"/>
</dbReference>
<keyword evidence="1" id="KW-0051">Antiviral defense</keyword>
<evidence type="ECO:0000256" key="2">
    <source>
        <dbReference type="ARBA" id="ARBA00025626"/>
    </source>
</evidence>
<dbReference type="eggNOG" id="arCOG03617">
    <property type="taxonomic scope" value="Archaea"/>
</dbReference>
<dbReference type="RefSeq" id="WP_014025978.1">
    <property type="nucleotide sequence ID" value="NC_015931.1"/>
</dbReference>
<dbReference type="EMBL" id="CP002838">
    <property type="protein sequence ID" value="AEM38301.1"/>
    <property type="molecule type" value="Genomic_DNA"/>
</dbReference>
<dbReference type="InParanoid" id="G0EG53"/>
<proteinExistence type="predicted"/>
<keyword evidence="4" id="KW-1185">Reference proteome</keyword>
<dbReference type="InterPro" id="IPR052681">
    <property type="entry name" value="CRISPR-Cas7/Cst2/DevR"/>
</dbReference>
<dbReference type="PANTHER" id="PTHR37459:SF1">
    <property type="entry name" value="CRISPR-ASSOCIATED PROTEIN CAS7_CST2_DEVR"/>
    <property type="match status" value="1"/>
</dbReference>
<dbReference type="NCBIfam" id="TIGR02583">
    <property type="entry name" value="DevR_archaea"/>
    <property type="match status" value="1"/>
</dbReference>
<name>G0EG53_PYRF1</name>
<dbReference type="InterPro" id="IPR010154">
    <property type="entry name" value="CRISPR-assoc_Cas7/Cst2/DevR"/>
</dbReference>
<evidence type="ECO:0000256" key="1">
    <source>
        <dbReference type="ARBA" id="ARBA00023118"/>
    </source>
</evidence>
<dbReference type="GO" id="GO:0051607">
    <property type="term" value="P:defense response to virus"/>
    <property type="evidence" value="ECO:0007669"/>
    <property type="project" value="UniProtKB-KW"/>
</dbReference>
<accession>G0EG53</accession>
<dbReference type="HOGENOM" id="CLU_054331_0_0_2"/>
<dbReference type="GeneID" id="11140077"/>
<reference evidence="3 4" key="1">
    <citation type="journal article" date="2011" name="Stand. Genomic Sci.">
        <title>Complete genome sequence of the hyperthermophilic chemolithoautotroph Pyrolobus fumarii type strain (1A).</title>
        <authorList>
            <person name="Anderson I."/>
            <person name="Goker M."/>
            <person name="Nolan M."/>
            <person name="Lucas S."/>
            <person name="Hammon N."/>
            <person name="Deshpande S."/>
            <person name="Cheng J.F."/>
            <person name="Tapia R."/>
            <person name="Han C."/>
            <person name="Goodwin L."/>
            <person name="Pitluck S."/>
            <person name="Huntemann M."/>
            <person name="Liolios K."/>
            <person name="Ivanova N."/>
            <person name="Pagani I."/>
            <person name="Mavromatis K."/>
            <person name="Ovchinikova G."/>
            <person name="Pati A."/>
            <person name="Chen A."/>
            <person name="Palaniappan K."/>
            <person name="Land M."/>
            <person name="Hauser L."/>
            <person name="Brambilla E.M."/>
            <person name="Huber H."/>
            <person name="Yasawong M."/>
            <person name="Rohde M."/>
            <person name="Spring S."/>
            <person name="Abt B."/>
            <person name="Sikorski J."/>
            <person name="Wirth R."/>
            <person name="Detter J.C."/>
            <person name="Woyke T."/>
            <person name="Bristow J."/>
            <person name="Eisen J.A."/>
            <person name="Markowitz V."/>
            <person name="Hugenholtz P."/>
            <person name="Kyrpides N.C."/>
            <person name="Klenk H.P."/>
            <person name="Lapidus A."/>
        </authorList>
    </citation>
    <scope>NUCLEOTIDE SEQUENCE [LARGE SCALE GENOMIC DNA]</scope>
    <source>
        <strain evidence="4">DSM 11204 / 1A</strain>
    </source>
</reference>
<dbReference type="InterPro" id="IPR002764">
    <property type="entry name" value="Cas7/Cst2/DevR_sub_I-a/Apern"/>
</dbReference>
<sequence length="362" mass="39448">MACSAYLTLTARLLVNVEALNMAETVGNLARHKRIPMVVPVEGEEGAALELRMMPAISGQSLAHGYQRVLARRALAKGLPVCKLCEQGVFVKHASDEVLERLRGLGDAGATTLLQLVSDMKKVRRPSSEQAARFVSSFEEGVVRSCVVEDVGGFLYAGRLPVRRTSRVSFSYMIPSLQYVNAVGVEGVLHARHDPVAVGEQMIYVVEVGAALYTFSVLVDLCGIGVVERQDGGETVLEDRVERVRVAVEALGELVSGAAFGAKRSRILPHWEVESIAAAVVEGFRFQMPGGHHAGYIREAAERLSRASRLLGGSWRMAFYIREYPVGRLTEEPSVEGVAQAKSPEEVFEKLVEWSVEAVTRG</sequence>
<comment type="function">
    <text evidence="2">CRISPR (clustered regularly interspaced short palindromic repeat) is an adaptive immune system that provides protection against mobile genetic elements (viruses, transposable elements and conjugative plasmids). CRISPR clusters contain spacers, sequences complementary to antecedent mobile elements, and target invading nucleic acids. CRISPR clusters are transcribed and processed into CRISPR RNA (crRNA).</text>
</comment>
<dbReference type="AlphaFoldDB" id="G0EG53"/>
<dbReference type="NCBIfam" id="TIGR01875">
    <property type="entry name" value="cas_MJ0381"/>
    <property type="match status" value="1"/>
</dbReference>
<dbReference type="STRING" id="694429.Pyrfu_0430"/>
<evidence type="ECO:0000313" key="4">
    <source>
        <dbReference type="Proteomes" id="UP000001037"/>
    </source>
</evidence>
<dbReference type="Proteomes" id="UP000001037">
    <property type="component" value="Chromosome"/>
</dbReference>
<organism evidence="3 4">
    <name type="scientific">Pyrolobus fumarii (strain DSM 11204 / 1A)</name>
    <dbReference type="NCBI Taxonomy" id="694429"/>
    <lineage>
        <taxon>Archaea</taxon>
        <taxon>Thermoproteota</taxon>
        <taxon>Thermoprotei</taxon>
        <taxon>Desulfurococcales</taxon>
        <taxon>Pyrodictiaceae</taxon>
        <taxon>Pyrolobus</taxon>
    </lineage>
</organism>
<gene>
    <name evidence="3" type="ordered locus">Pyrfu_0430</name>
</gene>
<dbReference type="Pfam" id="PF01905">
    <property type="entry name" value="DevR"/>
    <property type="match status" value="1"/>
</dbReference>
<protein>
    <submittedName>
        <fullName evidence="3">CRISPR-associated autoregulator, DevR family</fullName>
    </submittedName>
</protein>
<evidence type="ECO:0000313" key="3">
    <source>
        <dbReference type="EMBL" id="AEM38301.1"/>
    </source>
</evidence>
<dbReference type="KEGG" id="pfm:Pyrfu_0430"/>